<keyword evidence="5" id="KW-1185">Reference proteome</keyword>
<dbReference type="PROSITE" id="PS50297">
    <property type="entry name" value="ANK_REP_REGION"/>
    <property type="match status" value="1"/>
</dbReference>
<reference evidence="4 5" key="1">
    <citation type="submission" date="2014-02" db="EMBL/GenBank/DDBJ databases">
        <title>The genome sequence of Colletotrichum nymphaeae SA-01.</title>
        <authorList>
            <person name="Baroncelli R."/>
            <person name="Thon M.R."/>
        </authorList>
    </citation>
    <scope>NUCLEOTIDE SEQUENCE [LARGE SCALE GENOMIC DNA]</scope>
    <source>
        <strain evidence="4 5">SA-01</strain>
    </source>
</reference>
<dbReference type="SMART" id="SM00248">
    <property type="entry name" value="ANK"/>
    <property type="match status" value="8"/>
</dbReference>
<dbReference type="Pfam" id="PF12796">
    <property type="entry name" value="Ank_2"/>
    <property type="match status" value="1"/>
</dbReference>
<dbReference type="PANTHER" id="PTHR24123:SF33">
    <property type="entry name" value="PROTEIN HOS4"/>
    <property type="match status" value="1"/>
</dbReference>
<name>A0A135TM93_9PEZI</name>
<evidence type="ECO:0000256" key="3">
    <source>
        <dbReference type="PROSITE-ProRule" id="PRU00023"/>
    </source>
</evidence>
<accession>A0A135TM93</accession>
<dbReference type="PANTHER" id="PTHR24123">
    <property type="entry name" value="ANKYRIN REPEAT-CONTAINING"/>
    <property type="match status" value="1"/>
</dbReference>
<gene>
    <name evidence="4" type="ORF">CNYM01_06954</name>
</gene>
<dbReference type="Pfam" id="PF13637">
    <property type="entry name" value="Ank_4"/>
    <property type="match status" value="1"/>
</dbReference>
<dbReference type="OrthoDB" id="341259at2759"/>
<dbReference type="InterPro" id="IPR002110">
    <property type="entry name" value="Ankyrin_rpt"/>
</dbReference>
<dbReference type="Gene3D" id="1.25.40.20">
    <property type="entry name" value="Ankyrin repeat-containing domain"/>
    <property type="match status" value="4"/>
</dbReference>
<comment type="caution">
    <text evidence="4">The sequence shown here is derived from an EMBL/GenBank/DDBJ whole genome shotgun (WGS) entry which is preliminary data.</text>
</comment>
<proteinExistence type="predicted"/>
<dbReference type="InterPro" id="IPR036770">
    <property type="entry name" value="Ankyrin_rpt-contain_sf"/>
</dbReference>
<dbReference type="EMBL" id="JEMN01001079">
    <property type="protein sequence ID" value="KXH49172.1"/>
    <property type="molecule type" value="Genomic_DNA"/>
</dbReference>
<sequence>MSITDNYYVTVEPFLGHGNKTGDKQYLAHILKSWSPDIDPDNDIGWALHWAIFIADDAAVQMMIDAGVDPNTRDKQDPGFTPLLAASQHGRLEMARLFWERVGPDGRFIPKKRGQPGPDCLQIAARNNHADLTAYFLGAWDGWNDQEMRRALLDAASAWCDDTVPLLLAHPGATYGPEVIQDALVRAVGKRMILPERETEPAPATADATRQRQLVGRLIDAGGDPNGEDSRSRQPLIHATVHSHECIGGLSGLLEKGANPNRADARGRTALHYVFSPLSRRLPDATALQLLLRHSALPDLADEAGETPLHAAAKTGTFPQLQLCLSHCRAPKSESIQLRNSHGESLLHYAASGGQKTTVESLMTSGLDANVASSNGWTPLLCALSPTAGKTTHDMCTTADFLLQNRASAGVVTDEGWTALHALASWPAAQDPDLRAEVVNLAKRLIESGSPVDVKSRVIRSPYTTSKTLNDVWGFRMRDFVQRAIPSAQDLGQADSTTPLAWARRCKSMDVVNVLSAHLASAGGDSARF</sequence>
<dbReference type="PROSITE" id="PS50088">
    <property type="entry name" value="ANK_REPEAT"/>
    <property type="match status" value="1"/>
</dbReference>
<dbReference type="SUPFAM" id="SSF48403">
    <property type="entry name" value="Ankyrin repeat"/>
    <property type="match status" value="1"/>
</dbReference>
<keyword evidence="1" id="KW-0677">Repeat</keyword>
<dbReference type="InterPro" id="IPR051165">
    <property type="entry name" value="Multifunctional_ANK_Repeat"/>
</dbReference>
<evidence type="ECO:0000313" key="4">
    <source>
        <dbReference type="EMBL" id="KXH49172.1"/>
    </source>
</evidence>
<dbReference type="Proteomes" id="UP000070054">
    <property type="component" value="Unassembled WGS sequence"/>
</dbReference>
<evidence type="ECO:0000256" key="1">
    <source>
        <dbReference type="ARBA" id="ARBA00022737"/>
    </source>
</evidence>
<dbReference type="AlphaFoldDB" id="A0A135TM93"/>
<organism evidence="4 5">
    <name type="scientific">Colletotrichum nymphaeae SA-01</name>
    <dbReference type="NCBI Taxonomy" id="1460502"/>
    <lineage>
        <taxon>Eukaryota</taxon>
        <taxon>Fungi</taxon>
        <taxon>Dikarya</taxon>
        <taxon>Ascomycota</taxon>
        <taxon>Pezizomycotina</taxon>
        <taxon>Sordariomycetes</taxon>
        <taxon>Hypocreomycetidae</taxon>
        <taxon>Glomerellales</taxon>
        <taxon>Glomerellaceae</taxon>
        <taxon>Colletotrichum</taxon>
        <taxon>Colletotrichum acutatum species complex</taxon>
    </lineage>
</organism>
<evidence type="ECO:0000313" key="5">
    <source>
        <dbReference type="Proteomes" id="UP000070054"/>
    </source>
</evidence>
<keyword evidence="2 3" id="KW-0040">ANK repeat</keyword>
<protein>
    <submittedName>
        <fullName evidence="4">Uncharacterized protein</fullName>
    </submittedName>
</protein>
<feature type="repeat" description="ANK" evidence="3">
    <location>
        <begin position="342"/>
        <end position="374"/>
    </location>
</feature>
<evidence type="ECO:0000256" key="2">
    <source>
        <dbReference type="ARBA" id="ARBA00023043"/>
    </source>
</evidence>